<evidence type="ECO:0000259" key="7">
    <source>
        <dbReference type="Pfam" id="PF25917"/>
    </source>
</evidence>
<feature type="coiled-coil region" evidence="4">
    <location>
        <begin position="101"/>
        <end position="161"/>
    </location>
</feature>
<evidence type="ECO:0000256" key="1">
    <source>
        <dbReference type="ARBA" id="ARBA00004196"/>
    </source>
</evidence>
<dbReference type="GO" id="GO:0030313">
    <property type="term" value="C:cell envelope"/>
    <property type="evidence" value="ECO:0007669"/>
    <property type="project" value="UniProtKB-SubCell"/>
</dbReference>
<sequence>MISKLFTQIKKRKFTSGIAFLLIAGIGYWGFGNLFSSNGAIRYATAQVQNGTLIVSISGSGQVSASNQVDVKPKASGEITAVYAKLGQEVGTGATLAAIDARDAERAVRDAETSLETAKLELDKALEPLDELTLLQAENSLDQAKKSKQKAEDNVKKAYEDGFNSVSNAFLDLPGIMGGLESALFAKTIDANQDNITWYINQTSEQNDERSKGIRYKDDVYTSYNKARAAYAKNFDSYKLSSRTSDVQTIEALIRETYDAIALIAEAIKATDNFIDFVQDAMELRHLIIPSAVSFLQSNISSYTSKTNSLLVGLLSIERSLKDSREAIVDVDTTIKERELSLAKTKEGPDDLDIRAKKITIQQREDALITAKQTLADHYVRAPFAGVIAKVNAKKGDTASAGAAVATLVTKQKIAEISLNEIDVAKVKAGQKVTLTFDAVPDLTITGQVAEVDAVGTVSQGVVTYTVKIGFDTQDDRIKTAMSVSAAVITEAKPNVLLVPNSAVKSQGGTSYVEIVDGDDRSIALAANTTGAILKNSPRRQPVEIGTASDEFTEIMSGLKEGDVIVTRTIQPTATQPTQQQSGGLRIPGLPGGGTGGGGFRGGGGSVPR</sequence>
<feature type="compositionally biased region" description="Low complexity" evidence="5">
    <location>
        <begin position="574"/>
        <end position="589"/>
    </location>
</feature>
<dbReference type="EMBL" id="MHRJ01000031">
    <property type="protein sequence ID" value="OHA22149.1"/>
    <property type="molecule type" value="Genomic_DNA"/>
</dbReference>
<dbReference type="Gene3D" id="1.10.287.470">
    <property type="entry name" value="Helix hairpin bin"/>
    <property type="match status" value="1"/>
</dbReference>
<dbReference type="GO" id="GO:0022857">
    <property type="term" value="F:transmembrane transporter activity"/>
    <property type="evidence" value="ECO:0007669"/>
    <property type="project" value="InterPro"/>
</dbReference>
<dbReference type="Gene3D" id="2.40.420.20">
    <property type="match status" value="1"/>
</dbReference>
<evidence type="ECO:0000259" key="8">
    <source>
        <dbReference type="Pfam" id="PF25990"/>
    </source>
</evidence>
<evidence type="ECO:0000256" key="5">
    <source>
        <dbReference type="SAM" id="MobiDB-lite"/>
    </source>
</evidence>
<evidence type="ECO:0000256" key="3">
    <source>
        <dbReference type="ARBA" id="ARBA00023054"/>
    </source>
</evidence>
<dbReference type="PANTHER" id="PTHR32347">
    <property type="entry name" value="EFFLUX SYSTEM COMPONENT YKNX-RELATED"/>
    <property type="match status" value="1"/>
</dbReference>
<protein>
    <submittedName>
        <fullName evidence="9">Uncharacterized protein</fullName>
    </submittedName>
</protein>
<evidence type="ECO:0000313" key="10">
    <source>
        <dbReference type="Proteomes" id="UP000176493"/>
    </source>
</evidence>
<feature type="domain" description="Multidrug resistance protein MdtA-like barrel-sandwich hybrid" evidence="7">
    <location>
        <begin position="67"/>
        <end position="410"/>
    </location>
</feature>
<feature type="transmembrane region" description="Helical" evidence="6">
    <location>
        <begin position="12"/>
        <end position="31"/>
    </location>
</feature>
<evidence type="ECO:0000256" key="4">
    <source>
        <dbReference type="SAM" id="Coils"/>
    </source>
</evidence>
<dbReference type="GO" id="GO:0016020">
    <property type="term" value="C:membrane"/>
    <property type="evidence" value="ECO:0007669"/>
    <property type="project" value="InterPro"/>
</dbReference>
<name>A0A1G2MG63_9BACT</name>
<comment type="caution">
    <text evidence="9">The sequence shown here is derived from an EMBL/GenBank/DDBJ whole genome shotgun (WGS) entry which is preliminary data.</text>
</comment>
<dbReference type="Proteomes" id="UP000176493">
    <property type="component" value="Unassembled WGS sequence"/>
</dbReference>
<gene>
    <name evidence="9" type="ORF">A2W52_03980</name>
</gene>
<evidence type="ECO:0000256" key="2">
    <source>
        <dbReference type="ARBA" id="ARBA00009477"/>
    </source>
</evidence>
<dbReference type="InterPro" id="IPR006143">
    <property type="entry name" value="RND_pump_MFP"/>
</dbReference>
<organism evidence="9 10">
    <name type="scientific">Candidatus Taylorbacteria bacterium RIFCSPHIGHO2_02_49_25</name>
    <dbReference type="NCBI Taxonomy" id="1802305"/>
    <lineage>
        <taxon>Bacteria</taxon>
        <taxon>Candidatus Tayloriibacteriota</taxon>
    </lineage>
</organism>
<proteinExistence type="inferred from homology"/>
<feature type="region of interest" description="Disordered" evidence="5">
    <location>
        <begin position="574"/>
        <end position="609"/>
    </location>
</feature>
<keyword evidence="6" id="KW-1133">Transmembrane helix</keyword>
<dbReference type="SUPFAM" id="SSF111369">
    <property type="entry name" value="HlyD-like secretion proteins"/>
    <property type="match status" value="1"/>
</dbReference>
<dbReference type="InterPro" id="IPR050465">
    <property type="entry name" value="UPF0194_transport"/>
</dbReference>
<feature type="compositionally biased region" description="Gly residues" evidence="5">
    <location>
        <begin position="590"/>
        <end position="609"/>
    </location>
</feature>
<reference evidence="9 10" key="1">
    <citation type="journal article" date="2016" name="Nat. Commun.">
        <title>Thousands of microbial genomes shed light on interconnected biogeochemical processes in an aquifer system.</title>
        <authorList>
            <person name="Anantharaman K."/>
            <person name="Brown C.T."/>
            <person name="Hug L.A."/>
            <person name="Sharon I."/>
            <person name="Castelle C.J."/>
            <person name="Probst A.J."/>
            <person name="Thomas B.C."/>
            <person name="Singh A."/>
            <person name="Wilkins M.J."/>
            <person name="Karaoz U."/>
            <person name="Brodie E.L."/>
            <person name="Williams K.H."/>
            <person name="Hubbard S.S."/>
            <person name="Banfield J.F."/>
        </authorList>
    </citation>
    <scope>NUCLEOTIDE SEQUENCE [LARGE SCALE GENOMIC DNA]</scope>
</reference>
<dbReference type="Gene3D" id="2.40.50.100">
    <property type="match status" value="2"/>
</dbReference>
<keyword evidence="6" id="KW-0812">Transmembrane</keyword>
<dbReference type="Gene3D" id="2.40.30.170">
    <property type="match status" value="1"/>
</dbReference>
<evidence type="ECO:0000313" key="9">
    <source>
        <dbReference type="EMBL" id="OHA22149.1"/>
    </source>
</evidence>
<feature type="domain" description="YknX-like beta-barrel" evidence="8">
    <location>
        <begin position="417"/>
        <end position="487"/>
    </location>
</feature>
<keyword evidence="3 4" id="KW-0175">Coiled coil</keyword>
<dbReference type="NCBIfam" id="TIGR01730">
    <property type="entry name" value="RND_mfp"/>
    <property type="match status" value="1"/>
</dbReference>
<evidence type="ECO:0000256" key="6">
    <source>
        <dbReference type="SAM" id="Phobius"/>
    </source>
</evidence>
<dbReference type="Pfam" id="PF25990">
    <property type="entry name" value="Beta-barrel_YknX"/>
    <property type="match status" value="1"/>
</dbReference>
<dbReference type="AlphaFoldDB" id="A0A1G2MG63"/>
<keyword evidence="6" id="KW-0472">Membrane</keyword>
<comment type="similarity">
    <text evidence="2">Belongs to the membrane fusion protein (MFP) (TC 8.A.1) family.</text>
</comment>
<comment type="subcellular location">
    <subcellularLocation>
        <location evidence="1">Cell envelope</location>
    </subcellularLocation>
</comment>
<dbReference type="InterPro" id="IPR058625">
    <property type="entry name" value="MdtA-like_BSH"/>
</dbReference>
<accession>A0A1G2MG63</accession>
<dbReference type="InterPro" id="IPR058636">
    <property type="entry name" value="Beta-barrel_YknX"/>
</dbReference>
<dbReference type="Pfam" id="PF25917">
    <property type="entry name" value="BSH_RND"/>
    <property type="match status" value="1"/>
</dbReference>